<feature type="signal peptide" evidence="1">
    <location>
        <begin position="1"/>
        <end position="23"/>
    </location>
</feature>
<dbReference type="AlphaFoldDB" id="A0AAU9YSD6"/>
<dbReference type="Proteomes" id="UP001152836">
    <property type="component" value="Unassembled WGS sequence"/>
</dbReference>
<dbReference type="EMBL" id="CALSGD010000381">
    <property type="protein sequence ID" value="CAH6778125.1"/>
    <property type="molecule type" value="Genomic_DNA"/>
</dbReference>
<feature type="chain" id="PRO_5043684362" evidence="1">
    <location>
        <begin position="24"/>
        <end position="43"/>
    </location>
</feature>
<keyword evidence="1" id="KW-0732">Signal</keyword>
<comment type="caution">
    <text evidence="2">The sequence shown here is derived from an EMBL/GenBank/DDBJ whole genome shotgun (WGS) entry which is preliminary data.</text>
</comment>
<evidence type="ECO:0000256" key="1">
    <source>
        <dbReference type="SAM" id="SignalP"/>
    </source>
</evidence>
<evidence type="ECO:0000313" key="3">
    <source>
        <dbReference type="Proteomes" id="UP001152836"/>
    </source>
</evidence>
<accession>A0AAU9YSD6</accession>
<organism evidence="2 3">
    <name type="scientific">Phodopus roborovskii</name>
    <name type="common">Roborovski's desert hamster</name>
    <name type="synonym">Cricetulus roborovskii</name>
    <dbReference type="NCBI Taxonomy" id="109678"/>
    <lineage>
        <taxon>Eukaryota</taxon>
        <taxon>Metazoa</taxon>
        <taxon>Chordata</taxon>
        <taxon>Craniata</taxon>
        <taxon>Vertebrata</taxon>
        <taxon>Euteleostomi</taxon>
        <taxon>Mammalia</taxon>
        <taxon>Eutheria</taxon>
        <taxon>Euarchontoglires</taxon>
        <taxon>Glires</taxon>
        <taxon>Rodentia</taxon>
        <taxon>Myomorpha</taxon>
        <taxon>Muroidea</taxon>
        <taxon>Cricetidae</taxon>
        <taxon>Cricetinae</taxon>
        <taxon>Phodopus</taxon>
    </lineage>
</organism>
<evidence type="ECO:0000313" key="2">
    <source>
        <dbReference type="EMBL" id="CAH6778125.1"/>
    </source>
</evidence>
<reference evidence="2" key="1">
    <citation type="submission" date="2022-06" db="EMBL/GenBank/DDBJ databases">
        <authorList>
            <person name="Andreotti S."/>
            <person name="Wyler E."/>
        </authorList>
    </citation>
    <scope>NUCLEOTIDE SEQUENCE</scope>
</reference>
<name>A0AAU9YSD6_PHORO</name>
<keyword evidence="3" id="KW-1185">Reference proteome</keyword>
<protein>
    <submittedName>
        <fullName evidence="2">AC166256.1 protein</fullName>
    </submittedName>
</protein>
<proteinExistence type="predicted"/>
<sequence length="43" mass="5300">METGERARLIFILVLQLFLRVRRNRQQRCRRVLCDRPVFPRGM</sequence>
<gene>
    <name evidence="2" type="primary">AC166256.1</name>
    <name evidence="2" type="ORF">PHOROB_LOCUS1927</name>
</gene>